<name>A0AAD4THU9_9MAGN</name>
<sequence length="98" mass="10916">MIVKLVGRLLEAAARIRGEFDEEEMSKVILIELNCSNPDPIARPTMRCVIQMFLGEAQVPIVLKTKPSLCFSTTYLLLRLQDSVSDCNELITISNSSS</sequence>
<comment type="caution">
    <text evidence="1">The sequence shown here is derived from an EMBL/GenBank/DDBJ whole genome shotgun (WGS) entry which is preliminary data.</text>
</comment>
<reference evidence="1" key="1">
    <citation type="submission" date="2022-04" db="EMBL/GenBank/DDBJ databases">
        <title>A functionally conserved STORR gene fusion in Papaver species that diverged 16.8 million years ago.</title>
        <authorList>
            <person name="Catania T."/>
        </authorList>
    </citation>
    <scope>NUCLEOTIDE SEQUENCE</scope>
    <source>
        <strain evidence="1">S-188037</strain>
    </source>
</reference>
<dbReference type="Proteomes" id="UP001202328">
    <property type="component" value="Unassembled WGS sequence"/>
</dbReference>
<protein>
    <submittedName>
        <fullName evidence="1">Uncharacterized protein</fullName>
    </submittedName>
</protein>
<evidence type="ECO:0000313" key="2">
    <source>
        <dbReference type="Proteomes" id="UP001202328"/>
    </source>
</evidence>
<evidence type="ECO:0000313" key="1">
    <source>
        <dbReference type="EMBL" id="KAI3957456.1"/>
    </source>
</evidence>
<organism evidence="1 2">
    <name type="scientific">Papaver atlanticum</name>
    <dbReference type="NCBI Taxonomy" id="357466"/>
    <lineage>
        <taxon>Eukaryota</taxon>
        <taxon>Viridiplantae</taxon>
        <taxon>Streptophyta</taxon>
        <taxon>Embryophyta</taxon>
        <taxon>Tracheophyta</taxon>
        <taxon>Spermatophyta</taxon>
        <taxon>Magnoliopsida</taxon>
        <taxon>Ranunculales</taxon>
        <taxon>Papaveraceae</taxon>
        <taxon>Papaveroideae</taxon>
        <taxon>Papaver</taxon>
    </lineage>
</organism>
<keyword evidence="2" id="KW-1185">Reference proteome</keyword>
<gene>
    <name evidence="1" type="ORF">MKW98_003177</name>
</gene>
<dbReference type="EMBL" id="JAJJMB010001336">
    <property type="protein sequence ID" value="KAI3957456.1"/>
    <property type="molecule type" value="Genomic_DNA"/>
</dbReference>
<accession>A0AAD4THU9</accession>
<proteinExistence type="predicted"/>
<dbReference type="AlphaFoldDB" id="A0AAD4THU9"/>